<dbReference type="EMBL" id="WHSC02000002">
    <property type="protein sequence ID" value="MDO6120862.1"/>
    <property type="molecule type" value="Genomic_DNA"/>
</dbReference>
<dbReference type="InterPro" id="IPR007138">
    <property type="entry name" value="ABM_dom"/>
</dbReference>
<dbReference type="Pfam" id="PF03992">
    <property type="entry name" value="ABM"/>
    <property type="match status" value="1"/>
</dbReference>
<feature type="domain" description="ABM" evidence="1">
    <location>
        <begin position="2"/>
        <end position="60"/>
    </location>
</feature>
<dbReference type="RefSeq" id="WP_244761705.1">
    <property type="nucleotide sequence ID" value="NZ_JALJCJ010000004.1"/>
</dbReference>
<keyword evidence="3" id="KW-1185">Reference proteome</keyword>
<proteinExistence type="predicted"/>
<name>A0ABT8XAU7_9HYPH</name>
<protein>
    <submittedName>
        <fullName evidence="2">Antibiotic biosynthesis monooxygenase</fullName>
    </submittedName>
</protein>
<dbReference type="SUPFAM" id="SSF54909">
    <property type="entry name" value="Dimeric alpha+beta barrel"/>
    <property type="match status" value="1"/>
</dbReference>
<sequence length="98" mass="10708">MMAFNIVRFKIKPGMEKAFLDAHDNVAADWTGLRHASIIQTCDGRYCIVAEWESMDALAACRPQMIATLDRFRDTLEDLGGGLGVTDPVAGPVVLALK</sequence>
<evidence type="ECO:0000313" key="2">
    <source>
        <dbReference type="EMBL" id="MDO6120862.1"/>
    </source>
</evidence>
<dbReference type="Proteomes" id="UP001177080">
    <property type="component" value="Unassembled WGS sequence"/>
</dbReference>
<dbReference type="InterPro" id="IPR011008">
    <property type="entry name" value="Dimeric_a/b-barrel"/>
</dbReference>
<organism evidence="2 3">
    <name type="scientific">Shinella curvata</name>
    <dbReference type="NCBI Taxonomy" id="1817964"/>
    <lineage>
        <taxon>Bacteria</taxon>
        <taxon>Pseudomonadati</taxon>
        <taxon>Pseudomonadota</taxon>
        <taxon>Alphaproteobacteria</taxon>
        <taxon>Hyphomicrobiales</taxon>
        <taxon>Rhizobiaceae</taxon>
        <taxon>Shinella</taxon>
    </lineage>
</organism>
<dbReference type="Gene3D" id="3.30.70.100">
    <property type="match status" value="1"/>
</dbReference>
<comment type="caution">
    <text evidence="2">The sequence shown here is derived from an EMBL/GenBank/DDBJ whole genome shotgun (WGS) entry which is preliminary data.</text>
</comment>
<evidence type="ECO:0000259" key="1">
    <source>
        <dbReference type="Pfam" id="PF03992"/>
    </source>
</evidence>
<keyword evidence="2" id="KW-0503">Monooxygenase</keyword>
<dbReference type="GO" id="GO:0004497">
    <property type="term" value="F:monooxygenase activity"/>
    <property type="evidence" value="ECO:0007669"/>
    <property type="project" value="UniProtKB-KW"/>
</dbReference>
<accession>A0ABT8XAU7</accession>
<evidence type="ECO:0000313" key="3">
    <source>
        <dbReference type="Proteomes" id="UP001177080"/>
    </source>
</evidence>
<keyword evidence="2" id="KW-0560">Oxidoreductase</keyword>
<reference evidence="2" key="1">
    <citation type="submission" date="2022-04" db="EMBL/GenBank/DDBJ databases">
        <title>Shinella lacus sp. nov., a novel member of the genus Shinella from water.</title>
        <authorList>
            <person name="Deng Y."/>
        </authorList>
    </citation>
    <scope>NUCLEOTIDE SEQUENCE</scope>
    <source>
        <strain evidence="2">JCM 31239</strain>
    </source>
</reference>
<gene>
    <name evidence="2" type="ORF">GB928_006655</name>
</gene>